<sequence length="102" mass="11787">MELQIEHVALKKAFEDDRSLQVLADEVPELKKSLGKVHTQLKDSNNTSRKRRRGLDKITEVLEKIKNGDIYSRHHCIPTPPVSRRKPFVSQIQFTLARTLGR</sequence>
<keyword evidence="2" id="KW-1185">Reference proteome</keyword>
<evidence type="ECO:0000313" key="2">
    <source>
        <dbReference type="Proteomes" id="UP000078113"/>
    </source>
</evidence>
<dbReference type="AlphaFoldDB" id="A0A8X7N2D1"/>
<name>A0A8X7N2D1_9BASI</name>
<accession>A0A8X7N2D1</accession>
<gene>
    <name evidence="1" type="ORF">A4X09_0g7320</name>
</gene>
<organism evidence="1 2">
    <name type="scientific">Tilletia walkeri</name>
    <dbReference type="NCBI Taxonomy" id="117179"/>
    <lineage>
        <taxon>Eukaryota</taxon>
        <taxon>Fungi</taxon>
        <taxon>Dikarya</taxon>
        <taxon>Basidiomycota</taxon>
        <taxon>Ustilaginomycotina</taxon>
        <taxon>Exobasidiomycetes</taxon>
        <taxon>Tilletiales</taxon>
        <taxon>Tilletiaceae</taxon>
        <taxon>Tilletia</taxon>
    </lineage>
</organism>
<protein>
    <submittedName>
        <fullName evidence="1">Uncharacterized protein</fullName>
    </submittedName>
</protein>
<reference evidence="1" key="1">
    <citation type="submission" date="2016-04" db="EMBL/GenBank/DDBJ databases">
        <authorList>
            <person name="Nguyen H.D."/>
            <person name="Samba Siva P."/>
            <person name="Cullis J."/>
            <person name="Levesque C.A."/>
            <person name="Hambleton S."/>
        </authorList>
    </citation>
    <scope>NUCLEOTIDE SEQUENCE</scope>
    <source>
        <strain evidence="1">DAOMC 236422</strain>
    </source>
</reference>
<reference evidence="1" key="2">
    <citation type="journal article" date="2019" name="IMA Fungus">
        <title>Genome sequencing and comparison of five Tilletia species to identify candidate genes for the detection of regulated species infecting wheat.</title>
        <authorList>
            <person name="Nguyen H.D.T."/>
            <person name="Sultana T."/>
            <person name="Kesanakurti P."/>
            <person name="Hambleton S."/>
        </authorList>
    </citation>
    <scope>NUCLEOTIDE SEQUENCE</scope>
    <source>
        <strain evidence="1">DAOMC 236422</strain>
    </source>
</reference>
<proteinExistence type="predicted"/>
<dbReference type="Proteomes" id="UP000078113">
    <property type="component" value="Unassembled WGS sequence"/>
</dbReference>
<evidence type="ECO:0000313" key="1">
    <source>
        <dbReference type="EMBL" id="KAE8263087.1"/>
    </source>
</evidence>
<dbReference type="EMBL" id="LWDG02000701">
    <property type="protein sequence ID" value="KAE8263087.1"/>
    <property type="molecule type" value="Genomic_DNA"/>
</dbReference>
<comment type="caution">
    <text evidence="1">The sequence shown here is derived from an EMBL/GenBank/DDBJ whole genome shotgun (WGS) entry which is preliminary data.</text>
</comment>